<dbReference type="Pfam" id="PF13473">
    <property type="entry name" value="Cupredoxin_1"/>
    <property type="match status" value="1"/>
</dbReference>
<dbReference type="Gene3D" id="2.60.40.420">
    <property type="entry name" value="Cupredoxins - blue copper proteins"/>
    <property type="match status" value="1"/>
</dbReference>
<dbReference type="SUPFAM" id="SSF49503">
    <property type="entry name" value="Cupredoxins"/>
    <property type="match status" value="1"/>
</dbReference>
<protein>
    <submittedName>
        <fullName evidence="2">Copper-binding protein</fullName>
    </submittedName>
</protein>
<accession>A0ABQ1KDY6</accession>
<dbReference type="InterPro" id="IPR008972">
    <property type="entry name" value="Cupredoxin"/>
</dbReference>
<proteinExistence type="predicted"/>
<evidence type="ECO:0000313" key="3">
    <source>
        <dbReference type="Proteomes" id="UP000629025"/>
    </source>
</evidence>
<dbReference type="RefSeq" id="WP_229680667.1">
    <property type="nucleotide sequence ID" value="NZ_BMIJ01000003.1"/>
</dbReference>
<keyword evidence="3" id="KW-1185">Reference proteome</keyword>
<name>A0ABQ1KDY6_9GAMM</name>
<feature type="domain" description="EfeO-type cupredoxin-like" evidence="1">
    <location>
        <begin position="13"/>
        <end position="117"/>
    </location>
</feature>
<dbReference type="InterPro" id="IPR028096">
    <property type="entry name" value="EfeO_Cupredoxin"/>
</dbReference>
<dbReference type="EMBL" id="BMIJ01000003">
    <property type="protein sequence ID" value="GGB92499.1"/>
    <property type="molecule type" value="Genomic_DNA"/>
</dbReference>
<organism evidence="2 3">
    <name type="scientific">Marinobacterium zhoushanense</name>
    <dbReference type="NCBI Taxonomy" id="1679163"/>
    <lineage>
        <taxon>Bacteria</taxon>
        <taxon>Pseudomonadati</taxon>
        <taxon>Pseudomonadota</taxon>
        <taxon>Gammaproteobacteria</taxon>
        <taxon>Oceanospirillales</taxon>
        <taxon>Oceanospirillaceae</taxon>
        <taxon>Marinobacterium</taxon>
    </lineage>
</organism>
<comment type="caution">
    <text evidence="2">The sequence shown here is derived from an EMBL/GenBank/DDBJ whole genome shotgun (WGS) entry which is preliminary data.</text>
</comment>
<sequence length="118" mass="13458">MMLLINLLGLLLIALIVWWFWLHKGESTQIDSGEITINVNDGVYDPAHIRVPAGQPATLRFLRKDPSPCASVVVFSDFDISQELPLNKTKDVRLQPMQPGRYPFTCQMQMYRGELIVE</sequence>
<evidence type="ECO:0000313" key="2">
    <source>
        <dbReference type="EMBL" id="GGB92499.1"/>
    </source>
</evidence>
<reference evidence="3" key="1">
    <citation type="journal article" date="2019" name="Int. J. Syst. Evol. Microbiol.">
        <title>The Global Catalogue of Microorganisms (GCM) 10K type strain sequencing project: providing services to taxonomists for standard genome sequencing and annotation.</title>
        <authorList>
            <consortium name="The Broad Institute Genomics Platform"/>
            <consortium name="The Broad Institute Genome Sequencing Center for Infectious Disease"/>
            <person name="Wu L."/>
            <person name="Ma J."/>
        </authorList>
    </citation>
    <scope>NUCLEOTIDE SEQUENCE [LARGE SCALE GENOMIC DNA]</scope>
    <source>
        <strain evidence="3">CGMCC 1.15341</strain>
    </source>
</reference>
<dbReference type="Proteomes" id="UP000629025">
    <property type="component" value="Unassembled WGS sequence"/>
</dbReference>
<evidence type="ECO:0000259" key="1">
    <source>
        <dbReference type="Pfam" id="PF13473"/>
    </source>
</evidence>
<gene>
    <name evidence="2" type="ORF">GCM10011352_18190</name>
</gene>